<comment type="subcellular location">
    <subcellularLocation>
        <location evidence="2">Cell membrane</location>
    </subcellularLocation>
    <subcellularLocation>
        <location evidence="1">Membrane</location>
        <topology evidence="1">Multi-pass membrane protein</topology>
    </subcellularLocation>
</comment>
<keyword evidence="8 11" id="KW-0406">Ion transport</keyword>
<evidence type="ECO:0000256" key="1">
    <source>
        <dbReference type="ARBA" id="ARBA00004141"/>
    </source>
</evidence>
<accession>A0A7M6DMV4</accession>
<dbReference type="SUPFAM" id="SSF63712">
    <property type="entry name" value="Nicotinic receptor ligand binding domain-like"/>
    <property type="match status" value="1"/>
</dbReference>
<dbReference type="InterPro" id="IPR018000">
    <property type="entry name" value="Neurotransmitter_ion_chnl_CS"/>
</dbReference>
<dbReference type="InterPro" id="IPR038050">
    <property type="entry name" value="Neuro_actylchol_rec"/>
</dbReference>
<evidence type="ECO:0000313" key="15">
    <source>
        <dbReference type="EnsemblMetazoa" id="CLYHEMP016887.1"/>
    </source>
</evidence>
<feature type="domain" description="Neurotransmitter-gated ion-channel ligand-binding" evidence="13">
    <location>
        <begin position="36"/>
        <end position="241"/>
    </location>
</feature>
<dbReference type="InterPro" id="IPR036734">
    <property type="entry name" value="Neur_chan_lig-bd_sf"/>
</dbReference>
<feature type="transmembrane region" description="Helical" evidence="11">
    <location>
        <begin position="411"/>
        <end position="430"/>
    </location>
</feature>
<organism evidence="15 16">
    <name type="scientific">Clytia hemisphaerica</name>
    <dbReference type="NCBI Taxonomy" id="252671"/>
    <lineage>
        <taxon>Eukaryota</taxon>
        <taxon>Metazoa</taxon>
        <taxon>Cnidaria</taxon>
        <taxon>Hydrozoa</taxon>
        <taxon>Hydroidolina</taxon>
        <taxon>Leptothecata</taxon>
        <taxon>Obeliida</taxon>
        <taxon>Clytiidae</taxon>
        <taxon>Clytia</taxon>
    </lineage>
</organism>
<dbReference type="GO" id="GO:0005230">
    <property type="term" value="F:extracellular ligand-gated monoatomic ion channel activity"/>
    <property type="evidence" value="ECO:0007669"/>
    <property type="project" value="InterPro"/>
</dbReference>
<evidence type="ECO:0000256" key="4">
    <source>
        <dbReference type="ARBA" id="ARBA00022475"/>
    </source>
</evidence>
<feature type="compositionally biased region" description="Basic and acidic residues" evidence="12">
    <location>
        <begin position="358"/>
        <end position="376"/>
    </location>
</feature>
<keyword evidence="4" id="KW-1003">Cell membrane</keyword>
<evidence type="ECO:0000259" key="13">
    <source>
        <dbReference type="Pfam" id="PF02931"/>
    </source>
</evidence>
<keyword evidence="5 11" id="KW-0812">Transmembrane</keyword>
<dbReference type="Gene3D" id="2.70.170.10">
    <property type="entry name" value="Neurotransmitter-gated ion-channel ligand-binding domain"/>
    <property type="match status" value="1"/>
</dbReference>
<dbReference type="Proteomes" id="UP000594262">
    <property type="component" value="Unplaced"/>
</dbReference>
<dbReference type="InterPro" id="IPR036719">
    <property type="entry name" value="Neuro-gated_channel_TM_sf"/>
</dbReference>
<keyword evidence="3 11" id="KW-0813">Transport</keyword>
<feature type="transmembrane region" description="Helical" evidence="11">
    <location>
        <begin position="245"/>
        <end position="266"/>
    </location>
</feature>
<dbReference type="InterPro" id="IPR006201">
    <property type="entry name" value="Neur_channel"/>
</dbReference>
<dbReference type="CDD" id="cd19049">
    <property type="entry name" value="LGIC_TM_anion"/>
    <property type="match status" value="1"/>
</dbReference>
<feature type="transmembrane region" description="Helical" evidence="11">
    <location>
        <begin position="273"/>
        <end position="292"/>
    </location>
</feature>
<evidence type="ECO:0000256" key="12">
    <source>
        <dbReference type="SAM" id="MobiDB-lite"/>
    </source>
</evidence>
<dbReference type="GO" id="GO:0005886">
    <property type="term" value="C:plasma membrane"/>
    <property type="evidence" value="ECO:0007669"/>
    <property type="project" value="UniProtKB-SubCell"/>
</dbReference>
<keyword evidence="16" id="KW-1185">Reference proteome</keyword>
<dbReference type="Pfam" id="PF02931">
    <property type="entry name" value="Neur_chan_LBD"/>
    <property type="match status" value="1"/>
</dbReference>
<dbReference type="OrthoDB" id="5954648at2759"/>
<evidence type="ECO:0000256" key="9">
    <source>
        <dbReference type="ARBA" id="ARBA00023136"/>
    </source>
</evidence>
<dbReference type="Pfam" id="PF02932">
    <property type="entry name" value="Neur_chan_memb"/>
    <property type="match status" value="1"/>
</dbReference>
<evidence type="ECO:0000313" key="16">
    <source>
        <dbReference type="Proteomes" id="UP000594262"/>
    </source>
</evidence>
<dbReference type="InterPro" id="IPR006028">
    <property type="entry name" value="GABAA/Glycine_rcpt"/>
</dbReference>
<sequence length="441" mass="51743">MLAIIWLLTFHIDVSLAQQNVASPDSIVSQDEMTYLTEKLFRNYNKKAIPIVNGQPIEVKVKLGILDMVPKEHAKLHFSMDSYIQYRWIDPRLEFNFTKATKARFLAYDWRVLEDLWTPNLYFIEAKFGMQHEIPDPNLLVFISPNGEVLLHRRLSITSFCPMKLEKFPFDVQHCSMTIEPYSYHTVYLRLAWDRLTWLNLELQDFADVSIKMNSLPFYKYTPISEKSWSRLVVKFQFRRNIDLYLFRDFLPCIFIVALSWINFWVNYRSTPARVLLSITTVLTIVTMTNQIRLTSPSEELFRSIDYYMMFCNLFVFAALLETTMVGMTAPNSKPADRLQQIMDILQNDDDDDDDETLHETHEQPTGDGNEGKQNDKKATINEFPLMETFKLGPLHFYKGETHNVDKYSRILFPLSFMVFNIAFFVAHLFDNTVWSTSAHA</sequence>
<evidence type="ECO:0000256" key="7">
    <source>
        <dbReference type="ARBA" id="ARBA00022989"/>
    </source>
</evidence>
<dbReference type="PRINTS" id="PR00253">
    <property type="entry name" value="GABAARECEPTR"/>
</dbReference>
<dbReference type="Gene3D" id="1.20.58.390">
    <property type="entry name" value="Neurotransmitter-gated ion-channel transmembrane domain"/>
    <property type="match status" value="1"/>
</dbReference>
<dbReference type="InterPro" id="IPR006202">
    <property type="entry name" value="Neur_chan_lig-bd"/>
</dbReference>
<keyword evidence="6 11" id="KW-0732">Signal</keyword>
<keyword evidence="7 11" id="KW-1133">Transmembrane helix</keyword>
<evidence type="ECO:0000256" key="11">
    <source>
        <dbReference type="RuleBase" id="RU000687"/>
    </source>
</evidence>
<evidence type="ECO:0000256" key="2">
    <source>
        <dbReference type="ARBA" id="ARBA00004236"/>
    </source>
</evidence>
<dbReference type="GeneID" id="136798774"/>
<evidence type="ECO:0000256" key="5">
    <source>
        <dbReference type="ARBA" id="ARBA00022692"/>
    </source>
</evidence>
<feature type="signal peptide" evidence="11">
    <location>
        <begin position="1"/>
        <end position="17"/>
    </location>
</feature>
<evidence type="ECO:0000256" key="8">
    <source>
        <dbReference type="ARBA" id="ARBA00023065"/>
    </source>
</evidence>
<comment type="similarity">
    <text evidence="11">Belongs to the ligand-gated ion channel (TC 1.A.9) family.</text>
</comment>
<dbReference type="PANTHER" id="PTHR18945">
    <property type="entry name" value="NEUROTRANSMITTER GATED ION CHANNEL"/>
    <property type="match status" value="1"/>
</dbReference>
<feature type="domain" description="Neurotransmitter-gated ion-channel transmembrane" evidence="14">
    <location>
        <begin position="251"/>
        <end position="331"/>
    </location>
</feature>
<feature type="chain" id="PRO_5029937614" evidence="11">
    <location>
        <begin position="18"/>
        <end position="441"/>
    </location>
</feature>
<dbReference type="EnsemblMetazoa" id="CLYHEMT016887.1">
    <property type="protein sequence ID" value="CLYHEMP016887.1"/>
    <property type="gene ID" value="CLYHEMG016887"/>
</dbReference>
<evidence type="ECO:0000256" key="6">
    <source>
        <dbReference type="ARBA" id="ARBA00022729"/>
    </source>
</evidence>
<feature type="transmembrane region" description="Helical" evidence="11">
    <location>
        <begin position="307"/>
        <end position="330"/>
    </location>
</feature>
<keyword evidence="9 11" id="KW-0472">Membrane</keyword>
<evidence type="ECO:0000256" key="3">
    <source>
        <dbReference type="ARBA" id="ARBA00022448"/>
    </source>
</evidence>
<dbReference type="RefSeq" id="XP_066911542.1">
    <property type="nucleotide sequence ID" value="XM_067055441.1"/>
</dbReference>
<dbReference type="PRINTS" id="PR00252">
    <property type="entry name" value="NRIONCHANNEL"/>
</dbReference>
<keyword evidence="10 11" id="KW-0407">Ion channel</keyword>
<evidence type="ECO:0000259" key="14">
    <source>
        <dbReference type="Pfam" id="PF02932"/>
    </source>
</evidence>
<reference evidence="15" key="1">
    <citation type="submission" date="2021-01" db="UniProtKB">
        <authorList>
            <consortium name="EnsemblMetazoa"/>
        </authorList>
    </citation>
    <scope>IDENTIFICATION</scope>
</reference>
<name>A0A7M6DMV4_9CNID</name>
<feature type="region of interest" description="Disordered" evidence="12">
    <location>
        <begin position="350"/>
        <end position="376"/>
    </location>
</feature>
<protein>
    <submittedName>
        <fullName evidence="15">Uncharacterized protein</fullName>
    </submittedName>
</protein>
<proteinExistence type="inferred from homology"/>
<dbReference type="SUPFAM" id="SSF90112">
    <property type="entry name" value="Neurotransmitter-gated ion-channel transmembrane pore"/>
    <property type="match status" value="1"/>
</dbReference>
<evidence type="ECO:0000256" key="10">
    <source>
        <dbReference type="ARBA" id="ARBA00023303"/>
    </source>
</evidence>
<dbReference type="PROSITE" id="PS00236">
    <property type="entry name" value="NEUROTR_ION_CHANNEL"/>
    <property type="match status" value="1"/>
</dbReference>
<dbReference type="GO" id="GO:0004888">
    <property type="term" value="F:transmembrane signaling receptor activity"/>
    <property type="evidence" value="ECO:0007669"/>
    <property type="project" value="InterPro"/>
</dbReference>
<dbReference type="AlphaFoldDB" id="A0A7M6DMV4"/>
<dbReference type="InterPro" id="IPR006029">
    <property type="entry name" value="Neurotrans-gated_channel_TM"/>
</dbReference>